<feature type="region of interest" description="Disordered" evidence="1">
    <location>
        <begin position="39"/>
        <end position="60"/>
    </location>
</feature>
<keyword evidence="4" id="KW-1185">Reference proteome</keyword>
<gene>
    <name evidence="3" type="ORF">Syun_017835</name>
</gene>
<dbReference type="SUPFAM" id="SSF46565">
    <property type="entry name" value="Chaperone J-domain"/>
    <property type="match status" value="1"/>
</dbReference>
<dbReference type="Pfam" id="PF00226">
    <property type="entry name" value="DnaJ"/>
    <property type="match status" value="1"/>
</dbReference>
<dbReference type="PROSITE" id="PS50076">
    <property type="entry name" value="DNAJ_2"/>
    <property type="match status" value="1"/>
</dbReference>
<dbReference type="InterPro" id="IPR036869">
    <property type="entry name" value="J_dom_sf"/>
</dbReference>
<proteinExistence type="predicted"/>
<name>A0AAP0P3E4_9MAGN</name>
<dbReference type="AlphaFoldDB" id="A0AAP0P3E4"/>
<dbReference type="EMBL" id="JBBNAF010000007">
    <property type="protein sequence ID" value="KAK9129038.1"/>
    <property type="molecule type" value="Genomic_DNA"/>
</dbReference>
<feature type="compositionally biased region" description="Polar residues" evidence="1">
    <location>
        <begin position="50"/>
        <end position="60"/>
    </location>
</feature>
<dbReference type="PANTHER" id="PTHR45376:SF1">
    <property type="entry name" value="CHAPERONE DNAJ-DOMAIN SUPERFAMILY PROTEIN-RELATED"/>
    <property type="match status" value="1"/>
</dbReference>
<dbReference type="Gene3D" id="1.10.287.110">
    <property type="entry name" value="DnaJ domain"/>
    <property type="match status" value="1"/>
</dbReference>
<dbReference type="InterPro" id="IPR001623">
    <property type="entry name" value="DnaJ_domain"/>
</dbReference>
<dbReference type="CDD" id="cd06257">
    <property type="entry name" value="DnaJ"/>
    <property type="match status" value="1"/>
</dbReference>
<comment type="caution">
    <text evidence="3">The sequence shown here is derived from an EMBL/GenBank/DDBJ whole genome shotgun (WGS) entry which is preliminary data.</text>
</comment>
<dbReference type="PRINTS" id="PR00625">
    <property type="entry name" value="JDOMAIN"/>
</dbReference>
<evidence type="ECO:0000313" key="3">
    <source>
        <dbReference type="EMBL" id="KAK9129038.1"/>
    </source>
</evidence>
<organism evidence="3 4">
    <name type="scientific">Stephania yunnanensis</name>
    <dbReference type="NCBI Taxonomy" id="152371"/>
    <lineage>
        <taxon>Eukaryota</taxon>
        <taxon>Viridiplantae</taxon>
        <taxon>Streptophyta</taxon>
        <taxon>Embryophyta</taxon>
        <taxon>Tracheophyta</taxon>
        <taxon>Spermatophyta</taxon>
        <taxon>Magnoliopsida</taxon>
        <taxon>Ranunculales</taxon>
        <taxon>Menispermaceae</taxon>
        <taxon>Menispermoideae</taxon>
        <taxon>Cissampelideae</taxon>
        <taxon>Stephania</taxon>
    </lineage>
</organism>
<dbReference type="PANTHER" id="PTHR45376">
    <property type="entry name" value="CHAPERONE DNAJ-DOMAIN SUPERFAMILY PROTEIN-RELATED"/>
    <property type="match status" value="1"/>
</dbReference>
<feature type="domain" description="J" evidence="2">
    <location>
        <begin position="216"/>
        <end position="285"/>
    </location>
</feature>
<protein>
    <recommendedName>
        <fullName evidence="2">J domain-containing protein</fullName>
    </recommendedName>
</protein>
<dbReference type="Proteomes" id="UP001420932">
    <property type="component" value="Unassembled WGS sequence"/>
</dbReference>
<dbReference type="SMART" id="SM00271">
    <property type="entry name" value="DnaJ"/>
    <property type="match status" value="1"/>
</dbReference>
<evidence type="ECO:0000313" key="4">
    <source>
        <dbReference type="Proteomes" id="UP001420932"/>
    </source>
</evidence>
<evidence type="ECO:0000259" key="2">
    <source>
        <dbReference type="PROSITE" id="PS50076"/>
    </source>
</evidence>
<reference evidence="3 4" key="1">
    <citation type="submission" date="2024-01" db="EMBL/GenBank/DDBJ databases">
        <title>Genome assemblies of Stephania.</title>
        <authorList>
            <person name="Yang L."/>
        </authorList>
    </citation>
    <scope>NUCLEOTIDE SEQUENCE [LARGE SCALE GENOMIC DNA]</scope>
    <source>
        <strain evidence="3">YNDBR</strain>
        <tissue evidence="3">Leaf</tissue>
    </source>
</reference>
<evidence type="ECO:0000256" key="1">
    <source>
        <dbReference type="SAM" id="MobiDB-lite"/>
    </source>
</evidence>
<sequence length="285" mass="32803">MMNSALKMACLMSEPSLLASINATKAALFHSTPVLDRKRRTHWDSGGDSFRNSSKRSGNYSKRLKRMHSQHALLRNVSVYAECLFQSWKDGDDFADPYSNKDASWFRRQHSTEGAKGKGFRSHEPRWEGNENGGKSGFRFCYGDDEEVETIIRSAFGGGRFSYWSFINDDYYERRDSSSSTRNHRKSWKWRNEREYESYDYDTHEEYQESKLGVTSERLALGLSTSGPLKLEDLKSAYRACALKWHPDRHQGSSKAVAEEKFKLCSAAYQSLCDKLEDTDGDTYC</sequence>
<accession>A0AAP0P3E4</accession>